<gene>
    <name evidence="3" type="ORF">B0I28_102578</name>
</gene>
<accession>A0A2T0USS9</accession>
<evidence type="ECO:0000259" key="2">
    <source>
        <dbReference type="Pfam" id="PF19054"/>
    </source>
</evidence>
<dbReference type="SUPFAM" id="SSF47413">
    <property type="entry name" value="lambda repressor-like DNA-binding domains"/>
    <property type="match status" value="1"/>
</dbReference>
<proteinExistence type="predicted"/>
<protein>
    <submittedName>
        <fullName evidence="3">Helix-turn-helix protein</fullName>
    </submittedName>
</protein>
<dbReference type="EMBL" id="PVTJ01000002">
    <property type="protein sequence ID" value="PRY60963.1"/>
    <property type="molecule type" value="Genomic_DNA"/>
</dbReference>
<evidence type="ECO:0000313" key="3">
    <source>
        <dbReference type="EMBL" id="PRY60963.1"/>
    </source>
</evidence>
<dbReference type="InterPro" id="IPR043917">
    <property type="entry name" value="DUF5753"/>
</dbReference>
<dbReference type="InterPro" id="IPR001387">
    <property type="entry name" value="Cro/C1-type_HTH"/>
</dbReference>
<evidence type="ECO:0000313" key="4">
    <source>
        <dbReference type="Proteomes" id="UP000238176"/>
    </source>
</evidence>
<dbReference type="Pfam" id="PF19054">
    <property type="entry name" value="DUF5753"/>
    <property type="match status" value="1"/>
</dbReference>
<dbReference type="RefSeq" id="WP_106363126.1">
    <property type="nucleotide sequence ID" value="NZ_PVTJ01000002.1"/>
</dbReference>
<feature type="domain" description="HTH cro/C1-type" evidence="1">
    <location>
        <begin position="25"/>
        <end position="63"/>
    </location>
</feature>
<evidence type="ECO:0000259" key="1">
    <source>
        <dbReference type="Pfam" id="PF01381"/>
    </source>
</evidence>
<name>A0A2T0USS9_9ACTN</name>
<sequence length="277" mass="32078">MVKPTLSKWYGPRDLADCIIDSEKSDAEVAQALDYSTQTISNWKKGKGQPSVGDVREIITLFGGADEERILYVQKVVRTKKADQAGLEFDPRFNAILLQKGERHYNYIFTWEPDTIPGPFQTDAFHYKVLQPLEETSDEVAEFGHEFKQRRARMLELRGTPFQSQTVIGESALLWLRELEAGDRREQLELLREWNARPNFELRIMAKPHTLRGHFVLFLPEGSPTAGPGFVFTEIRDRTTCIEEPERVKLYTEPIEPNWHRATPLEEYLDAERERLA</sequence>
<dbReference type="CDD" id="cd00093">
    <property type="entry name" value="HTH_XRE"/>
    <property type="match status" value="1"/>
</dbReference>
<feature type="domain" description="DUF5753" evidence="2">
    <location>
        <begin position="106"/>
        <end position="262"/>
    </location>
</feature>
<organism evidence="3 4">
    <name type="scientific">Glycomyces artemisiae</name>
    <dbReference type="NCBI Taxonomy" id="1076443"/>
    <lineage>
        <taxon>Bacteria</taxon>
        <taxon>Bacillati</taxon>
        <taxon>Actinomycetota</taxon>
        <taxon>Actinomycetes</taxon>
        <taxon>Glycomycetales</taxon>
        <taxon>Glycomycetaceae</taxon>
        <taxon>Glycomyces</taxon>
    </lineage>
</organism>
<dbReference type="GO" id="GO:0003677">
    <property type="term" value="F:DNA binding"/>
    <property type="evidence" value="ECO:0007669"/>
    <property type="project" value="InterPro"/>
</dbReference>
<reference evidence="3 4" key="1">
    <citation type="submission" date="2018-03" db="EMBL/GenBank/DDBJ databases">
        <title>Genomic Encyclopedia of Type Strains, Phase III (KMG-III): the genomes of soil and plant-associated and newly described type strains.</title>
        <authorList>
            <person name="Whitman W."/>
        </authorList>
    </citation>
    <scope>NUCLEOTIDE SEQUENCE [LARGE SCALE GENOMIC DNA]</scope>
    <source>
        <strain evidence="3 4">CGMCC 4.7067</strain>
    </source>
</reference>
<comment type="caution">
    <text evidence="3">The sequence shown here is derived from an EMBL/GenBank/DDBJ whole genome shotgun (WGS) entry which is preliminary data.</text>
</comment>
<dbReference type="Proteomes" id="UP000238176">
    <property type="component" value="Unassembled WGS sequence"/>
</dbReference>
<dbReference type="Gene3D" id="1.10.260.40">
    <property type="entry name" value="lambda repressor-like DNA-binding domains"/>
    <property type="match status" value="1"/>
</dbReference>
<dbReference type="OrthoDB" id="5175945at2"/>
<dbReference type="InterPro" id="IPR010982">
    <property type="entry name" value="Lambda_DNA-bd_dom_sf"/>
</dbReference>
<keyword evidence="4" id="KW-1185">Reference proteome</keyword>
<dbReference type="AlphaFoldDB" id="A0A2T0USS9"/>
<dbReference type="Pfam" id="PF01381">
    <property type="entry name" value="HTH_3"/>
    <property type="match status" value="1"/>
</dbReference>